<dbReference type="InterPro" id="IPR024766">
    <property type="entry name" value="Znf_RING_H2"/>
</dbReference>
<dbReference type="RefSeq" id="XP_015656299.1">
    <property type="nucleotide sequence ID" value="XM_015805006.1"/>
</dbReference>
<dbReference type="GO" id="GO:0005737">
    <property type="term" value="C:cytoplasm"/>
    <property type="evidence" value="ECO:0007669"/>
    <property type="project" value="UniProtKB-SubCell"/>
</dbReference>
<dbReference type="InterPro" id="IPR013083">
    <property type="entry name" value="Znf_RING/FYVE/PHD"/>
</dbReference>
<dbReference type="Gene3D" id="3.30.40.10">
    <property type="entry name" value="Zinc/RING finger domain, C3HC4 (zinc finger)"/>
    <property type="match status" value="1"/>
</dbReference>
<dbReference type="PROSITE" id="PS50089">
    <property type="entry name" value="ZF_RING_2"/>
    <property type="match status" value="1"/>
</dbReference>
<dbReference type="VEuPathDB" id="TriTrypDB:LpyrH10_15_0720"/>
<evidence type="ECO:0000256" key="10">
    <source>
        <dbReference type="PROSITE-ProRule" id="PRU00175"/>
    </source>
</evidence>
<proteinExistence type="predicted"/>
<dbReference type="OrthoDB" id="1681166at2759"/>
<evidence type="ECO:0000256" key="6">
    <source>
        <dbReference type="ARBA" id="ARBA00022771"/>
    </source>
</evidence>
<feature type="domain" description="RING-type" evidence="11">
    <location>
        <begin position="54"/>
        <end position="94"/>
    </location>
</feature>
<evidence type="ECO:0000256" key="1">
    <source>
        <dbReference type="ARBA" id="ARBA00004123"/>
    </source>
</evidence>
<dbReference type="GO" id="GO:0005634">
    <property type="term" value="C:nucleus"/>
    <property type="evidence" value="ECO:0007669"/>
    <property type="project" value="UniProtKB-SubCell"/>
</dbReference>
<keyword evidence="8" id="KW-0862">Zinc</keyword>
<keyword evidence="7" id="KW-0833">Ubl conjugation pathway</keyword>
<evidence type="ECO:0000256" key="3">
    <source>
        <dbReference type="ARBA" id="ARBA00004906"/>
    </source>
</evidence>
<dbReference type="OMA" id="HSFRNCC"/>
<comment type="caution">
    <text evidence="12">The sequence shown here is derived from an EMBL/GenBank/DDBJ whole genome shotgun (WGS) entry which is preliminary data.</text>
</comment>
<comment type="pathway">
    <text evidence="3">Protein modification; protein ubiquitination.</text>
</comment>
<dbReference type="Pfam" id="PF12678">
    <property type="entry name" value="zf-rbx1"/>
    <property type="match status" value="1"/>
</dbReference>
<evidence type="ECO:0000256" key="4">
    <source>
        <dbReference type="ARBA" id="ARBA00022490"/>
    </source>
</evidence>
<protein>
    <recommendedName>
        <fullName evidence="11">RING-type domain-containing protein</fullName>
    </recommendedName>
</protein>
<organism evidence="12 13">
    <name type="scientific">Leptomonas pyrrhocoris</name>
    <name type="common">Firebug parasite</name>
    <dbReference type="NCBI Taxonomy" id="157538"/>
    <lineage>
        <taxon>Eukaryota</taxon>
        <taxon>Discoba</taxon>
        <taxon>Euglenozoa</taxon>
        <taxon>Kinetoplastea</taxon>
        <taxon>Metakinetoplastina</taxon>
        <taxon>Trypanosomatida</taxon>
        <taxon>Trypanosomatidae</taxon>
        <taxon>Leishmaniinae</taxon>
        <taxon>Leptomonas</taxon>
    </lineage>
</organism>
<evidence type="ECO:0000313" key="12">
    <source>
        <dbReference type="EMBL" id="KPA77860.1"/>
    </source>
</evidence>
<keyword evidence="13" id="KW-1185">Reference proteome</keyword>
<dbReference type="EMBL" id="LGTL01000015">
    <property type="protein sequence ID" value="KPA77860.1"/>
    <property type="molecule type" value="Genomic_DNA"/>
</dbReference>
<name>A0A0M9FX26_LEPPY</name>
<evidence type="ECO:0000256" key="9">
    <source>
        <dbReference type="ARBA" id="ARBA00023242"/>
    </source>
</evidence>
<dbReference type="InterPro" id="IPR051031">
    <property type="entry name" value="RING-box_E3_Ubiquitin_Ligase"/>
</dbReference>
<sequence length="106" mass="11599">MSQPATSSGGVATDGVIIPIETKYMYITAMSVPRETMIMKDSCAVCNGSLGHPCVNCNSVLDDCPVVIGACRHAFHQHCFERWEKAHGTCPTCQEAWQQERIIRAA</sequence>
<evidence type="ECO:0000256" key="8">
    <source>
        <dbReference type="ARBA" id="ARBA00022833"/>
    </source>
</evidence>
<evidence type="ECO:0000256" key="2">
    <source>
        <dbReference type="ARBA" id="ARBA00004496"/>
    </source>
</evidence>
<comment type="subcellular location">
    <subcellularLocation>
        <location evidence="2">Cytoplasm</location>
    </subcellularLocation>
    <subcellularLocation>
        <location evidence="1">Nucleus</location>
    </subcellularLocation>
</comment>
<dbReference type="Proteomes" id="UP000037923">
    <property type="component" value="Unassembled WGS sequence"/>
</dbReference>
<dbReference type="GeneID" id="26906948"/>
<dbReference type="GO" id="GO:0008270">
    <property type="term" value="F:zinc ion binding"/>
    <property type="evidence" value="ECO:0007669"/>
    <property type="project" value="UniProtKB-KW"/>
</dbReference>
<evidence type="ECO:0000313" key="13">
    <source>
        <dbReference type="Proteomes" id="UP000037923"/>
    </source>
</evidence>
<dbReference type="PANTHER" id="PTHR11210">
    <property type="entry name" value="RING BOX"/>
    <property type="match status" value="1"/>
</dbReference>
<evidence type="ECO:0000256" key="5">
    <source>
        <dbReference type="ARBA" id="ARBA00022723"/>
    </source>
</evidence>
<keyword evidence="6 10" id="KW-0863">Zinc-finger</keyword>
<keyword evidence="4" id="KW-0963">Cytoplasm</keyword>
<dbReference type="AlphaFoldDB" id="A0A0M9FX26"/>
<gene>
    <name evidence="12" type="ORF">ABB37_06662</name>
</gene>
<keyword evidence="9" id="KW-0539">Nucleus</keyword>
<accession>A0A0M9FX26</accession>
<reference evidence="12 13" key="1">
    <citation type="submission" date="2015-07" db="EMBL/GenBank/DDBJ databases">
        <title>High-quality genome of monoxenous trypanosomatid Leptomonas pyrrhocoris.</title>
        <authorList>
            <person name="Flegontov P."/>
            <person name="Butenko A."/>
            <person name="Firsov S."/>
            <person name="Vlcek C."/>
            <person name="Logacheva M.D."/>
            <person name="Field M."/>
            <person name="Filatov D."/>
            <person name="Flegontova O."/>
            <person name="Gerasimov E."/>
            <person name="Jackson A.P."/>
            <person name="Kelly S."/>
            <person name="Opperdoes F."/>
            <person name="O'Reilly A."/>
            <person name="Votypka J."/>
            <person name="Yurchenko V."/>
            <person name="Lukes J."/>
        </authorList>
    </citation>
    <scope>NUCLEOTIDE SEQUENCE [LARGE SCALE GENOMIC DNA]</scope>
    <source>
        <strain evidence="12">H10</strain>
    </source>
</reference>
<evidence type="ECO:0000259" key="11">
    <source>
        <dbReference type="PROSITE" id="PS50089"/>
    </source>
</evidence>
<keyword evidence="5" id="KW-0479">Metal-binding</keyword>
<evidence type="ECO:0000256" key="7">
    <source>
        <dbReference type="ARBA" id="ARBA00022786"/>
    </source>
</evidence>
<dbReference type="SUPFAM" id="SSF57850">
    <property type="entry name" value="RING/U-box"/>
    <property type="match status" value="1"/>
</dbReference>
<dbReference type="InterPro" id="IPR001841">
    <property type="entry name" value="Znf_RING"/>
</dbReference>